<accession>A0A1I2VX45</accession>
<feature type="chain" id="PRO_5011693103" description="CopL family metal-binding regulatory protein" evidence="1">
    <location>
        <begin position="30"/>
        <end position="132"/>
    </location>
</feature>
<evidence type="ECO:0000313" key="2">
    <source>
        <dbReference type="EMBL" id="SFG93778.1"/>
    </source>
</evidence>
<name>A0A1I2VX45_9HYPH</name>
<gene>
    <name evidence="2" type="ORF">SAMN05192565_11833</name>
</gene>
<dbReference type="RefSeq" id="WP_091973367.1">
    <property type="nucleotide sequence ID" value="NZ_FOPM01000018.1"/>
</dbReference>
<dbReference type="Proteomes" id="UP000199229">
    <property type="component" value="Unassembled WGS sequence"/>
</dbReference>
<proteinExistence type="predicted"/>
<dbReference type="EMBL" id="FOPM01000018">
    <property type="protein sequence ID" value="SFG93778.1"/>
    <property type="molecule type" value="Genomic_DNA"/>
</dbReference>
<dbReference type="STRING" id="582675.SAMN05192565_11833"/>
<keyword evidence="1" id="KW-0732">Signal</keyword>
<sequence>MTCARTLALWLVATIVLIAAGLMPSGAEAHAGHAHGGPGRPSVAAPTTLATVTKSVTAATVQASPETGLARPCDGACCRAPGTHCCTGAALAADPQAALPPRDPAGRALPRAFPARTDVVPEALPEPPRSFA</sequence>
<evidence type="ECO:0008006" key="4">
    <source>
        <dbReference type="Google" id="ProtNLM"/>
    </source>
</evidence>
<dbReference type="AlphaFoldDB" id="A0A1I2VX45"/>
<organism evidence="2 3">
    <name type="scientific">Methylobacterium gossipiicola</name>
    <dbReference type="NCBI Taxonomy" id="582675"/>
    <lineage>
        <taxon>Bacteria</taxon>
        <taxon>Pseudomonadati</taxon>
        <taxon>Pseudomonadota</taxon>
        <taxon>Alphaproteobacteria</taxon>
        <taxon>Hyphomicrobiales</taxon>
        <taxon>Methylobacteriaceae</taxon>
        <taxon>Methylobacterium</taxon>
    </lineage>
</organism>
<keyword evidence="3" id="KW-1185">Reference proteome</keyword>
<feature type="signal peptide" evidence="1">
    <location>
        <begin position="1"/>
        <end position="29"/>
    </location>
</feature>
<evidence type="ECO:0000256" key="1">
    <source>
        <dbReference type="SAM" id="SignalP"/>
    </source>
</evidence>
<reference evidence="3" key="1">
    <citation type="submission" date="2016-10" db="EMBL/GenBank/DDBJ databases">
        <authorList>
            <person name="Varghese N."/>
            <person name="Submissions S."/>
        </authorList>
    </citation>
    <scope>NUCLEOTIDE SEQUENCE [LARGE SCALE GENOMIC DNA]</scope>
    <source>
        <strain evidence="3">Gh-105</strain>
    </source>
</reference>
<protein>
    <recommendedName>
        <fullName evidence="4">CopL family metal-binding regulatory protein</fullName>
    </recommendedName>
</protein>
<evidence type="ECO:0000313" key="3">
    <source>
        <dbReference type="Proteomes" id="UP000199229"/>
    </source>
</evidence>